<dbReference type="AlphaFoldDB" id="A0A7X2N3B0"/>
<gene>
    <name evidence="1" type="ORF">FYJ50_06060</name>
</gene>
<dbReference type="InterPro" id="IPR000801">
    <property type="entry name" value="Esterase-like"/>
</dbReference>
<dbReference type="RefSeq" id="WP_154460199.1">
    <property type="nucleotide sequence ID" value="NZ_JAQYTQ010000067.1"/>
</dbReference>
<dbReference type="Proteomes" id="UP000470082">
    <property type="component" value="Unassembled WGS sequence"/>
</dbReference>
<dbReference type="Gene3D" id="3.40.50.1820">
    <property type="entry name" value="alpha/beta hydrolase"/>
    <property type="match status" value="1"/>
</dbReference>
<organism evidence="1 2">
    <name type="scientific">Floccifex porci</name>
    <dbReference type="NCBI Taxonomy" id="2606629"/>
    <lineage>
        <taxon>Bacteria</taxon>
        <taxon>Bacillati</taxon>
        <taxon>Bacillota</taxon>
        <taxon>Erysipelotrichia</taxon>
        <taxon>Erysipelotrichales</taxon>
        <taxon>Erysipelotrichaceae</taxon>
        <taxon>Floccifex</taxon>
    </lineage>
</organism>
<evidence type="ECO:0000313" key="1">
    <source>
        <dbReference type="EMBL" id="MSS01661.1"/>
    </source>
</evidence>
<dbReference type="InterPro" id="IPR029058">
    <property type="entry name" value="AB_hydrolase_fold"/>
</dbReference>
<accession>A0A7X2N3B0</accession>
<name>A0A7X2N3B0_9FIRM</name>
<reference evidence="1 2" key="1">
    <citation type="submission" date="2019-08" db="EMBL/GenBank/DDBJ databases">
        <title>In-depth cultivation of the pig gut microbiome towards novel bacterial diversity and tailored functional studies.</title>
        <authorList>
            <person name="Wylensek D."/>
            <person name="Hitch T.C.A."/>
            <person name="Clavel T."/>
        </authorList>
    </citation>
    <scope>NUCLEOTIDE SEQUENCE [LARGE SCALE GENOMIC DNA]</scope>
    <source>
        <strain evidence="1 2">LKV-178-WT-2G</strain>
    </source>
</reference>
<dbReference type="PANTHER" id="PTHR48098:SF6">
    <property type="entry name" value="FERRI-BACILLIBACTIN ESTERASE BESA"/>
    <property type="match status" value="1"/>
</dbReference>
<protein>
    <submittedName>
        <fullName evidence="1">Esterase family protein</fullName>
    </submittedName>
</protein>
<dbReference type="Pfam" id="PF00756">
    <property type="entry name" value="Esterase"/>
    <property type="match status" value="1"/>
</dbReference>
<sequence>MIQKQLWFEKANDYRTLHIYLPESYFNSHQEYPVMYFFDGHNLFFDEVATYGTCWGLKDFLDTWDKDLIVVGLECGHKKNERMNEYLPYTVSNGFLSEYTSLGKETWKWILEEVKPYIDSHYRTIPFRECTAIAGSSMGGLMSLYGLIHYNTYFSKAACVSSTIVPCIKQIEKDLKHIKLFEDTKVYLSWGTKEAFGILNESSLDTHSLTYKCNKKIYELLKDKSQMFCQIQGGHCEADWAKQVKGFMEYLWKNKDIQNVW</sequence>
<dbReference type="EMBL" id="VUMM01000010">
    <property type="protein sequence ID" value="MSS01661.1"/>
    <property type="molecule type" value="Genomic_DNA"/>
</dbReference>
<keyword evidence="2" id="KW-1185">Reference proteome</keyword>
<dbReference type="InterPro" id="IPR050583">
    <property type="entry name" value="Mycobacterial_A85_antigen"/>
</dbReference>
<dbReference type="PANTHER" id="PTHR48098">
    <property type="entry name" value="ENTEROCHELIN ESTERASE-RELATED"/>
    <property type="match status" value="1"/>
</dbReference>
<comment type="caution">
    <text evidence="1">The sequence shown here is derived from an EMBL/GenBank/DDBJ whole genome shotgun (WGS) entry which is preliminary data.</text>
</comment>
<evidence type="ECO:0000313" key="2">
    <source>
        <dbReference type="Proteomes" id="UP000470082"/>
    </source>
</evidence>
<dbReference type="SUPFAM" id="SSF53474">
    <property type="entry name" value="alpha/beta-Hydrolases"/>
    <property type="match status" value="1"/>
</dbReference>
<proteinExistence type="predicted"/>